<sequence>MPFLSYEDLLTGKCTNYRVIGLCSRFGELVAIYWLMDGDDDKMVIIDLKIEGTQRVLSQRIFRLNHFQCTAEWMGPNHRQYSTEVSSFSNVLVGEEVVVLIGSCFEEEDHDNSSKISFDFPENITKVYSGK</sequence>
<name>A0ACB0YQ65_MELEN</name>
<organism evidence="1 2">
    <name type="scientific">Meloidogyne enterolobii</name>
    <name type="common">Root-knot nematode worm</name>
    <name type="synonym">Meloidogyne mayaguensis</name>
    <dbReference type="NCBI Taxonomy" id="390850"/>
    <lineage>
        <taxon>Eukaryota</taxon>
        <taxon>Metazoa</taxon>
        <taxon>Ecdysozoa</taxon>
        <taxon>Nematoda</taxon>
        <taxon>Chromadorea</taxon>
        <taxon>Rhabditida</taxon>
        <taxon>Tylenchina</taxon>
        <taxon>Tylenchomorpha</taxon>
        <taxon>Tylenchoidea</taxon>
        <taxon>Meloidogynidae</taxon>
        <taxon>Meloidogyninae</taxon>
        <taxon>Meloidogyne</taxon>
    </lineage>
</organism>
<accession>A0ACB0YQ65</accession>
<gene>
    <name evidence="1" type="ORF">MENTE1834_LOCUS15185</name>
</gene>
<evidence type="ECO:0000313" key="1">
    <source>
        <dbReference type="EMBL" id="CAK5057383.1"/>
    </source>
</evidence>
<protein>
    <submittedName>
        <fullName evidence="1">Uncharacterized protein</fullName>
    </submittedName>
</protein>
<keyword evidence="2" id="KW-1185">Reference proteome</keyword>
<dbReference type="EMBL" id="CAVMJV010000016">
    <property type="protein sequence ID" value="CAK5057383.1"/>
    <property type="molecule type" value="Genomic_DNA"/>
</dbReference>
<dbReference type="Proteomes" id="UP001497535">
    <property type="component" value="Unassembled WGS sequence"/>
</dbReference>
<comment type="caution">
    <text evidence="1">The sequence shown here is derived from an EMBL/GenBank/DDBJ whole genome shotgun (WGS) entry which is preliminary data.</text>
</comment>
<proteinExistence type="predicted"/>
<evidence type="ECO:0000313" key="2">
    <source>
        <dbReference type="Proteomes" id="UP001497535"/>
    </source>
</evidence>
<reference evidence="1" key="1">
    <citation type="submission" date="2023-11" db="EMBL/GenBank/DDBJ databases">
        <authorList>
            <person name="Poullet M."/>
        </authorList>
    </citation>
    <scope>NUCLEOTIDE SEQUENCE</scope>
    <source>
        <strain evidence="1">E1834</strain>
    </source>
</reference>